<evidence type="ECO:0000259" key="5">
    <source>
        <dbReference type="PROSITE" id="PS51078"/>
    </source>
</evidence>
<dbReference type="GO" id="GO:0003677">
    <property type="term" value="F:DNA binding"/>
    <property type="evidence" value="ECO:0007669"/>
    <property type="project" value="UniProtKB-KW"/>
</dbReference>
<dbReference type="InterPro" id="IPR036390">
    <property type="entry name" value="WH_DNA-bd_sf"/>
</dbReference>
<dbReference type="InterPro" id="IPR036388">
    <property type="entry name" value="WH-like_DNA-bd_sf"/>
</dbReference>
<name>A0A917NQ94_9PROT</name>
<dbReference type="GO" id="GO:0003700">
    <property type="term" value="F:DNA-binding transcription factor activity"/>
    <property type="evidence" value="ECO:0007669"/>
    <property type="project" value="TreeGrafter"/>
</dbReference>
<gene>
    <name evidence="6" type="ORF">GCM10011320_26750</name>
</gene>
<dbReference type="InterPro" id="IPR014757">
    <property type="entry name" value="Tscrpt_reg_IclR_C"/>
</dbReference>
<dbReference type="InterPro" id="IPR029016">
    <property type="entry name" value="GAF-like_dom_sf"/>
</dbReference>
<feature type="domain" description="HTH iclR-type" evidence="4">
    <location>
        <begin position="12"/>
        <end position="74"/>
    </location>
</feature>
<dbReference type="Gene3D" id="1.10.10.10">
    <property type="entry name" value="Winged helix-like DNA-binding domain superfamily/Winged helix DNA-binding domain"/>
    <property type="match status" value="1"/>
</dbReference>
<dbReference type="PANTHER" id="PTHR30136:SF8">
    <property type="entry name" value="TRANSCRIPTIONAL REGULATORY PROTEIN"/>
    <property type="match status" value="1"/>
</dbReference>
<dbReference type="Pfam" id="PF09339">
    <property type="entry name" value="HTH_IclR"/>
    <property type="match status" value="1"/>
</dbReference>
<dbReference type="InterPro" id="IPR005471">
    <property type="entry name" value="Tscrpt_reg_IclR_N"/>
</dbReference>
<dbReference type="GO" id="GO:0045892">
    <property type="term" value="P:negative regulation of DNA-templated transcription"/>
    <property type="evidence" value="ECO:0007669"/>
    <property type="project" value="TreeGrafter"/>
</dbReference>
<protein>
    <submittedName>
        <fullName evidence="6">Transcriptional regulator</fullName>
    </submittedName>
</protein>
<dbReference type="Proteomes" id="UP000661507">
    <property type="component" value="Unassembled WGS sequence"/>
</dbReference>
<evidence type="ECO:0000259" key="4">
    <source>
        <dbReference type="PROSITE" id="PS51077"/>
    </source>
</evidence>
<dbReference type="SUPFAM" id="SSF46785">
    <property type="entry name" value="Winged helix' DNA-binding domain"/>
    <property type="match status" value="1"/>
</dbReference>
<evidence type="ECO:0000313" key="6">
    <source>
        <dbReference type="EMBL" id="GGJ18073.1"/>
    </source>
</evidence>
<evidence type="ECO:0000256" key="3">
    <source>
        <dbReference type="ARBA" id="ARBA00023163"/>
    </source>
</evidence>
<accession>A0A917NQ94</accession>
<feature type="domain" description="IclR-ED" evidence="5">
    <location>
        <begin position="75"/>
        <end position="257"/>
    </location>
</feature>
<dbReference type="InterPro" id="IPR050707">
    <property type="entry name" value="HTH_MetabolicPath_Reg"/>
</dbReference>
<keyword evidence="7" id="KW-1185">Reference proteome</keyword>
<keyword evidence="2" id="KW-0238">DNA-binding</keyword>
<comment type="caution">
    <text evidence="6">The sequence shown here is derived from an EMBL/GenBank/DDBJ whole genome shotgun (WGS) entry which is preliminary data.</text>
</comment>
<dbReference type="EMBL" id="BMKW01000006">
    <property type="protein sequence ID" value="GGJ18073.1"/>
    <property type="molecule type" value="Genomic_DNA"/>
</dbReference>
<reference evidence="6" key="1">
    <citation type="journal article" date="2014" name="Int. J. Syst. Evol. Microbiol.">
        <title>Complete genome sequence of Corynebacterium casei LMG S-19264T (=DSM 44701T), isolated from a smear-ripened cheese.</title>
        <authorList>
            <consortium name="US DOE Joint Genome Institute (JGI-PGF)"/>
            <person name="Walter F."/>
            <person name="Albersmeier A."/>
            <person name="Kalinowski J."/>
            <person name="Ruckert C."/>
        </authorList>
    </citation>
    <scope>NUCLEOTIDE SEQUENCE</scope>
    <source>
        <strain evidence="6">CGMCC 1.3617</strain>
    </source>
</reference>
<dbReference type="SUPFAM" id="SSF55781">
    <property type="entry name" value="GAF domain-like"/>
    <property type="match status" value="1"/>
</dbReference>
<dbReference type="SMART" id="SM00346">
    <property type="entry name" value="HTH_ICLR"/>
    <property type="match status" value="1"/>
</dbReference>
<evidence type="ECO:0000313" key="7">
    <source>
        <dbReference type="Proteomes" id="UP000661507"/>
    </source>
</evidence>
<dbReference type="AlphaFoldDB" id="A0A917NQ94"/>
<proteinExistence type="predicted"/>
<reference evidence="6" key="2">
    <citation type="submission" date="2020-09" db="EMBL/GenBank/DDBJ databases">
        <authorList>
            <person name="Sun Q."/>
            <person name="Zhou Y."/>
        </authorList>
    </citation>
    <scope>NUCLEOTIDE SEQUENCE</scope>
    <source>
        <strain evidence="6">CGMCC 1.3617</strain>
    </source>
</reference>
<dbReference type="Pfam" id="PF01614">
    <property type="entry name" value="IclR_C"/>
    <property type="match status" value="1"/>
</dbReference>
<dbReference type="RefSeq" id="WP_188967552.1">
    <property type="nucleotide sequence ID" value="NZ_BMKW01000006.1"/>
</dbReference>
<evidence type="ECO:0000256" key="1">
    <source>
        <dbReference type="ARBA" id="ARBA00023015"/>
    </source>
</evidence>
<evidence type="ECO:0000256" key="2">
    <source>
        <dbReference type="ARBA" id="ARBA00023125"/>
    </source>
</evidence>
<organism evidence="6 7">
    <name type="scientific">Neoroseomonas lacus</name>
    <dbReference type="NCBI Taxonomy" id="287609"/>
    <lineage>
        <taxon>Bacteria</taxon>
        <taxon>Pseudomonadati</taxon>
        <taxon>Pseudomonadota</taxon>
        <taxon>Alphaproteobacteria</taxon>
        <taxon>Acetobacterales</taxon>
        <taxon>Acetobacteraceae</taxon>
        <taxon>Neoroseomonas</taxon>
    </lineage>
</organism>
<dbReference type="PANTHER" id="PTHR30136">
    <property type="entry name" value="HELIX-TURN-HELIX TRANSCRIPTIONAL REGULATOR, ICLR FAMILY"/>
    <property type="match status" value="1"/>
</dbReference>
<dbReference type="PROSITE" id="PS51078">
    <property type="entry name" value="ICLR_ED"/>
    <property type="match status" value="1"/>
</dbReference>
<sequence>MREIKGSARTGVQAADTVLTVLETVAYADEPIGVTHVAGAVGIAKSAAFRHLRTLLDRGYLVQDPSSSRFILGPKVSLLARMASGGDDLAVAIQPALREARDTSGLSVVLSTPTPQGAFVLTTVSGMQPVDIGVRVGSSLALHASAQGKVFLAFGSLGLLDRLLASPLPVFTAHTITDAAALRAEIARVRAQGYAVAPEEVLLGVNALAAPVLDPNGVIVAAVALVGSIQHIAAQPGAQLLRIVQDLAKRAERLIVKLPVRLA</sequence>
<keyword evidence="3" id="KW-0804">Transcription</keyword>
<dbReference type="PROSITE" id="PS51077">
    <property type="entry name" value="HTH_ICLR"/>
    <property type="match status" value="1"/>
</dbReference>
<dbReference type="Gene3D" id="3.30.450.40">
    <property type="match status" value="1"/>
</dbReference>
<keyword evidence="1" id="KW-0805">Transcription regulation</keyword>